<dbReference type="GO" id="GO:0015940">
    <property type="term" value="P:pantothenate biosynthetic process"/>
    <property type="evidence" value="ECO:0007669"/>
    <property type="project" value="UniProtKB-UniPathway"/>
</dbReference>
<evidence type="ECO:0000256" key="11">
    <source>
        <dbReference type="RuleBase" id="RU362068"/>
    </source>
</evidence>
<evidence type="ECO:0000259" key="14">
    <source>
        <dbReference type="Pfam" id="PF08546"/>
    </source>
</evidence>
<gene>
    <name evidence="15" type="ORF">N784_07725</name>
</gene>
<feature type="domain" description="Ketopantoate reductase C-terminal" evidence="14">
    <location>
        <begin position="176"/>
        <end position="288"/>
    </location>
</feature>
<dbReference type="Proteomes" id="UP000030401">
    <property type="component" value="Unassembled WGS sequence"/>
</dbReference>
<dbReference type="EC" id="1.1.1.169" evidence="4 11"/>
<feature type="domain" description="Ketopantoate reductase N-terminal" evidence="13">
    <location>
        <begin position="6"/>
        <end position="147"/>
    </location>
</feature>
<dbReference type="eggNOG" id="COG1893">
    <property type="taxonomic scope" value="Bacteria"/>
</dbReference>
<dbReference type="OrthoDB" id="9800163at2"/>
<dbReference type="Pfam" id="PF08546">
    <property type="entry name" value="ApbA_C"/>
    <property type="match status" value="1"/>
</dbReference>
<comment type="pathway">
    <text evidence="2 11">Cofactor biosynthesis; (R)-pantothenate biosynthesis; (R)-pantoate from 3-methyl-2-oxobutanoate: step 2/2.</text>
</comment>
<evidence type="ECO:0000313" key="16">
    <source>
        <dbReference type="Proteomes" id="UP000030401"/>
    </source>
</evidence>
<dbReference type="PANTHER" id="PTHR43765">
    <property type="entry name" value="2-DEHYDROPANTOATE 2-REDUCTASE-RELATED"/>
    <property type="match status" value="1"/>
</dbReference>
<dbReference type="UniPathway" id="UPA00028">
    <property type="reaction ID" value="UER00004"/>
</dbReference>
<keyword evidence="6 11" id="KW-0566">Pantothenate biosynthesis</keyword>
<evidence type="ECO:0000256" key="6">
    <source>
        <dbReference type="ARBA" id="ARBA00022655"/>
    </source>
</evidence>
<evidence type="ECO:0000313" key="15">
    <source>
        <dbReference type="EMBL" id="KGX88550.1"/>
    </source>
</evidence>
<evidence type="ECO:0000256" key="12">
    <source>
        <dbReference type="SAM" id="Phobius"/>
    </source>
</evidence>
<keyword evidence="12" id="KW-1133">Transmembrane helix</keyword>
<dbReference type="NCBIfam" id="TIGR00745">
    <property type="entry name" value="apbA_panE"/>
    <property type="match status" value="1"/>
</dbReference>
<name>A0A0A5GBT5_9BACI</name>
<dbReference type="SUPFAM" id="SSF48179">
    <property type="entry name" value="6-phosphogluconate dehydrogenase C-terminal domain-like"/>
    <property type="match status" value="1"/>
</dbReference>
<dbReference type="GO" id="GO:0008677">
    <property type="term" value="F:2-dehydropantoate 2-reductase activity"/>
    <property type="evidence" value="ECO:0007669"/>
    <property type="project" value="UniProtKB-EC"/>
</dbReference>
<sequence>MTKMNIGIIGGGAVGMLCAWYFGKQGHNITMYVRREEQCKELRQHGMQMREEQTRLYPTVHRSTNLKPEEVYVICTKQHAIEQIVHQLSQTPFISPLLFLQNGMEHVNHFSKLKNPIIVGVVEHGAMKHSDTLIGHTGRGIIRISPVTSDVHSAKEIKDALHYVEFPVRLEENWYDMLARKLVINAVINPITALFQVKNGGILQNEHLNSLAYLLCEEACSVVSLPVNVMWEEVQHIAKQTEANESSMMKDIKEGNKTEIEAISGYLLKHSSESIPYTTCMYKSVRAIEGIRKGEVNE</sequence>
<dbReference type="InterPro" id="IPR050838">
    <property type="entry name" value="Ketopantoate_reductase"/>
</dbReference>
<reference evidence="15 16" key="1">
    <citation type="submission" date="2013-08" db="EMBL/GenBank/DDBJ databases">
        <authorList>
            <person name="Huang J."/>
            <person name="Wang G."/>
        </authorList>
    </citation>
    <scope>NUCLEOTIDE SEQUENCE [LARGE SCALE GENOMIC DNA]</scope>
    <source>
        <strain evidence="15 16">JSM 072002</strain>
    </source>
</reference>
<proteinExistence type="inferred from homology"/>
<dbReference type="STRING" id="1385512.N784_07725"/>
<dbReference type="GO" id="GO:0050661">
    <property type="term" value="F:NADP binding"/>
    <property type="evidence" value="ECO:0007669"/>
    <property type="project" value="TreeGrafter"/>
</dbReference>
<comment type="caution">
    <text evidence="15">The sequence shown here is derived from an EMBL/GenBank/DDBJ whole genome shotgun (WGS) entry which is preliminary data.</text>
</comment>
<evidence type="ECO:0000256" key="3">
    <source>
        <dbReference type="ARBA" id="ARBA00007870"/>
    </source>
</evidence>
<comment type="catalytic activity">
    <reaction evidence="10 11">
        <text>(R)-pantoate + NADP(+) = 2-dehydropantoate + NADPH + H(+)</text>
        <dbReference type="Rhea" id="RHEA:16233"/>
        <dbReference type="ChEBI" id="CHEBI:11561"/>
        <dbReference type="ChEBI" id="CHEBI:15378"/>
        <dbReference type="ChEBI" id="CHEBI:15980"/>
        <dbReference type="ChEBI" id="CHEBI:57783"/>
        <dbReference type="ChEBI" id="CHEBI:58349"/>
        <dbReference type="EC" id="1.1.1.169"/>
    </reaction>
</comment>
<dbReference type="EMBL" id="AVPG01000002">
    <property type="protein sequence ID" value="KGX88550.1"/>
    <property type="molecule type" value="Genomic_DNA"/>
</dbReference>
<comment type="similarity">
    <text evidence="3 11">Belongs to the ketopantoate reductase family.</text>
</comment>
<organism evidence="15 16">
    <name type="scientific">Pontibacillus litoralis JSM 072002</name>
    <dbReference type="NCBI Taxonomy" id="1385512"/>
    <lineage>
        <taxon>Bacteria</taxon>
        <taxon>Bacillati</taxon>
        <taxon>Bacillota</taxon>
        <taxon>Bacilli</taxon>
        <taxon>Bacillales</taxon>
        <taxon>Bacillaceae</taxon>
        <taxon>Pontibacillus</taxon>
    </lineage>
</organism>
<evidence type="ECO:0000256" key="1">
    <source>
        <dbReference type="ARBA" id="ARBA00002919"/>
    </source>
</evidence>
<dbReference type="Pfam" id="PF02558">
    <property type="entry name" value="ApbA"/>
    <property type="match status" value="1"/>
</dbReference>
<evidence type="ECO:0000256" key="8">
    <source>
        <dbReference type="ARBA" id="ARBA00023002"/>
    </source>
</evidence>
<dbReference type="InterPro" id="IPR013332">
    <property type="entry name" value="KPR_N"/>
</dbReference>
<dbReference type="Gene3D" id="1.10.1040.10">
    <property type="entry name" value="N-(1-d-carboxylethyl)-l-norvaline Dehydrogenase, domain 2"/>
    <property type="match status" value="1"/>
</dbReference>
<dbReference type="InterPro" id="IPR013752">
    <property type="entry name" value="KPA_reductase"/>
</dbReference>
<dbReference type="InterPro" id="IPR008927">
    <property type="entry name" value="6-PGluconate_DH-like_C_sf"/>
</dbReference>
<dbReference type="PANTHER" id="PTHR43765:SF2">
    <property type="entry name" value="2-DEHYDROPANTOATE 2-REDUCTASE"/>
    <property type="match status" value="1"/>
</dbReference>
<protein>
    <recommendedName>
        <fullName evidence="5 11">2-dehydropantoate 2-reductase</fullName>
        <ecNumber evidence="4 11">1.1.1.169</ecNumber>
    </recommendedName>
    <alternativeName>
        <fullName evidence="9 11">Ketopantoate reductase</fullName>
    </alternativeName>
</protein>
<keyword evidence="16" id="KW-1185">Reference proteome</keyword>
<evidence type="ECO:0000256" key="5">
    <source>
        <dbReference type="ARBA" id="ARBA00019465"/>
    </source>
</evidence>
<feature type="transmembrane region" description="Helical" evidence="12">
    <location>
        <begin position="6"/>
        <end position="23"/>
    </location>
</feature>
<evidence type="ECO:0000256" key="10">
    <source>
        <dbReference type="ARBA" id="ARBA00048793"/>
    </source>
</evidence>
<dbReference type="AlphaFoldDB" id="A0A0A5GBT5"/>
<evidence type="ECO:0000256" key="7">
    <source>
        <dbReference type="ARBA" id="ARBA00022857"/>
    </source>
</evidence>
<dbReference type="SUPFAM" id="SSF51735">
    <property type="entry name" value="NAD(P)-binding Rossmann-fold domains"/>
    <property type="match status" value="1"/>
</dbReference>
<evidence type="ECO:0000259" key="13">
    <source>
        <dbReference type="Pfam" id="PF02558"/>
    </source>
</evidence>
<evidence type="ECO:0000256" key="4">
    <source>
        <dbReference type="ARBA" id="ARBA00013014"/>
    </source>
</evidence>
<dbReference type="GO" id="GO:0005737">
    <property type="term" value="C:cytoplasm"/>
    <property type="evidence" value="ECO:0007669"/>
    <property type="project" value="TreeGrafter"/>
</dbReference>
<evidence type="ECO:0000256" key="9">
    <source>
        <dbReference type="ARBA" id="ARBA00032024"/>
    </source>
</evidence>
<keyword evidence="12" id="KW-0472">Membrane</keyword>
<evidence type="ECO:0000256" key="2">
    <source>
        <dbReference type="ARBA" id="ARBA00004994"/>
    </source>
</evidence>
<keyword evidence="12" id="KW-0812">Transmembrane</keyword>
<keyword evidence="8 11" id="KW-0560">Oxidoreductase</keyword>
<comment type="function">
    <text evidence="1 11">Catalyzes the NADPH-dependent reduction of ketopantoate into pantoic acid.</text>
</comment>
<keyword evidence="7 11" id="KW-0521">NADP</keyword>
<dbReference type="InterPro" id="IPR003710">
    <property type="entry name" value="ApbA"/>
</dbReference>
<dbReference type="InterPro" id="IPR036291">
    <property type="entry name" value="NAD(P)-bd_dom_sf"/>
</dbReference>
<dbReference type="Gene3D" id="3.40.50.720">
    <property type="entry name" value="NAD(P)-binding Rossmann-like Domain"/>
    <property type="match status" value="1"/>
</dbReference>
<dbReference type="InterPro" id="IPR013328">
    <property type="entry name" value="6PGD_dom2"/>
</dbReference>
<accession>A0A0A5GBT5</accession>